<reference evidence="4 5" key="1">
    <citation type="submission" date="2018-08" db="EMBL/GenBank/DDBJ databases">
        <title>A genome reference for cultivated species of the human gut microbiota.</title>
        <authorList>
            <person name="Zou Y."/>
            <person name="Xue W."/>
            <person name="Luo G."/>
        </authorList>
    </citation>
    <scope>NUCLEOTIDE SEQUENCE [LARGE SCALE GENOMIC DNA]</scope>
    <source>
        <strain evidence="2 5">AF14-18</strain>
        <strain evidence="3 4">AM35-14</strain>
    </source>
</reference>
<dbReference type="KEGG" id="cbol:CGC65_12535"/>
<dbReference type="Proteomes" id="UP000283975">
    <property type="component" value="Unassembled WGS sequence"/>
</dbReference>
<dbReference type="RefSeq" id="WP_002567224.1">
    <property type="nucleotide sequence ID" value="NZ_CABKUK010000007.1"/>
</dbReference>
<dbReference type="EMBL" id="QSHZ01000004">
    <property type="protein sequence ID" value="RHC57663.1"/>
    <property type="molecule type" value="Genomic_DNA"/>
</dbReference>
<protein>
    <recommendedName>
        <fullName evidence="1">CpXC domain-containing protein</fullName>
    </recommendedName>
</protein>
<dbReference type="EMBL" id="QRZM01000011">
    <property type="protein sequence ID" value="RGV73039.1"/>
    <property type="molecule type" value="Genomic_DNA"/>
</dbReference>
<evidence type="ECO:0000259" key="1">
    <source>
        <dbReference type="Pfam" id="PF14353"/>
    </source>
</evidence>
<dbReference type="InterPro" id="IPR025682">
    <property type="entry name" value="CpXC_dom"/>
</dbReference>
<dbReference type="Proteomes" id="UP000284543">
    <property type="component" value="Unassembled WGS sequence"/>
</dbReference>
<gene>
    <name evidence="3" type="ORF">DW839_05515</name>
    <name evidence="2" type="ORF">DWW02_21750</name>
</gene>
<dbReference type="AlphaFoldDB" id="A0A412YZH3"/>
<evidence type="ECO:0000313" key="2">
    <source>
        <dbReference type="EMBL" id="RGV73039.1"/>
    </source>
</evidence>
<proteinExistence type="predicted"/>
<comment type="caution">
    <text evidence="2">The sequence shown here is derived from an EMBL/GenBank/DDBJ whole genome shotgun (WGS) entry which is preliminary data.</text>
</comment>
<dbReference type="Pfam" id="PF14353">
    <property type="entry name" value="CpXC"/>
    <property type="match status" value="1"/>
</dbReference>
<name>A0A412YZH3_9FIRM</name>
<evidence type="ECO:0000313" key="5">
    <source>
        <dbReference type="Proteomes" id="UP000284543"/>
    </source>
</evidence>
<evidence type="ECO:0000313" key="3">
    <source>
        <dbReference type="EMBL" id="RHC57663.1"/>
    </source>
</evidence>
<evidence type="ECO:0000313" key="4">
    <source>
        <dbReference type="Proteomes" id="UP000283975"/>
    </source>
</evidence>
<organism evidence="2 5">
    <name type="scientific">Enterocloster bolteae</name>
    <dbReference type="NCBI Taxonomy" id="208479"/>
    <lineage>
        <taxon>Bacteria</taxon>
        <taxon>Bacillati</taxon>
        <taxon>Bacillota</taxon>
        <taxon>Clostridia</taxon>
        <taxon>Lachnospirales</taxon>
        <taxon>Lachnospiraceae</taxon>
        <taxon>Enterocloster</taxon>
    </lineage>
</organism>
<accession>A0A412YZH3</accession>
<feature type="domain" description="CpXC" evidence="1">
    <location>
        <begin position="9"/>
        <end position="122"/>
    </location>
</feature>
<sequence>MSISRNYAVRCPECGCIIPFELYDSITSSLDPGLRQQILDGQFETVVCPDCRAVSYIQYDILYHDPARRFMVCVGTDYSDVFQQSDCPKDYKLRYVDDYKQLAEKIRIFEAGLNDRIMEITKESMRHMAKRNLELYYAGSRRKLMYFIVPGHERYVAVSQGLYTLAGKYYDKIPVEKEFGFLRINRKYAEALKTVAV</sequence>